<reference evidence="1 2" key="1">
    <citation type="submission" date="2016-04" db="EMBL/GenBank/DDBJ databases">
        <title>Deep-sea bacteria in the southern Pacific.</title>
        <authorList>
            <person name="Tang K."/>
        </authorList>
    </citation>
    <scope>NUCLEOTIDE SEQUENCE [LARGE SCALE GENOMIC DNA]</scope>
    <source>
        <strain evidence="1 2">JLT2014</strain>
        <plasmid evidence="2">ppaby1</plasmid>
    </source>
</reference>
<dbReference type="Proteomes" id="UP000187059">
    <property type="component" value="Plasmid pPABY1"/>
</dbReference>
<proteinExistence type="predicted"/>
<evidence type="ECO:0000313" key="1">
    <source>
        <dbReference type="EMBL" id="APZ50771.1"/>
    </source>
</evidence>
<geneLocation type="plasmid" evidence="2">
    <name>ppaby1</name>
</geneLocation>
<dbReference type="RefSeq" id="WP_076694856.1">
    <property type="nucleotide sequence ID" value="NZ_CP015091.1"/>
</dbReference>
<dbReference type="EMBL" id="CP015091">
    <property type="protein sequence ID" value="APZ50771.1"/>
    <property type="molecule type" value="Genomic_DNA"/>
</dbReference>
<evidence type="ECO:0008006" key="3">
    <source>
        <dbReference type="Google" id="ProtNLM"/>
    </source>
</evidence>
<gene>
    <name evidence="1" type="ORF">Ga0080574_TMP437</name>
</gene>
<dbReference type="AlphaFoldDB" id="A0A1P8UMX6"/>
<dbReference type="OrthoDB" id="4205621at2"/>
<name>A0A1P8UMX6_9RHOB</name>
<accession>A0A1P8UMX6</accession>
<keyword evidence="1" id="KW-0614">Plasmid</keyword>
<keyword evidence="2" id="KW-1185">Reference proteome</keyword>
<dbReference type="KEGG" id="paby:Ga0080574_TMP437"/>
<organism evidence="1 2">
    <name type="scientific">Salipiger abyssi</name>
    <dbReference type="NCBI Taxonomy" id="1250539"/>
    <lineage>
        <taxon>Bacteria</taxon>
        <taxon>Pseudomonadati</taxon>
        <taxon>Pseudomonadota</taxon>
        <taxon>Alphaproteobacteria</taxon>
        <taxon>Rhodobacterales</taxon>
        <taxon>Roseobacteraceae</taxon>
        <taxon>Salipiger</taxon>
    </lineage>
</organism>
<protein>
    <recommendedName>
        <fullName evidence="3">Cupin domain-containing protein</fullName>
    </recommendedName>
</protein>
<sequence>MMIVTESQTVSPVVGQPYVRVCVAENGDSIFVDEEFALTTVQMWEGRVDGKSEPLGDVEVTLRRVFEDSSTGYLHPAPARQFIVVLASVVEVEVSDGTKRRFGAGSIILMDDAGGNGHISRWVGDAEPLALVLRFAQQ</sequence>
<evidence type="ECO:0000313" key="2">
    <source>
        <dbReference type="Proteomes" id="UP000187059"/>
    </source>
</evidence>